<reference evidence="4 5" key="1">
    <citation type="journal article" date="2014" name="Genome Announc.">
        <title>Draft Genome Sequence of Streptomyces roseochromogenes subsp. oscitans DS 12.976, Producer of the Aminocoumarin Antibiotic Clorobiocin.</title>
        <authorList>
            <person name="Ruckert C."/>
            <person name="Kalinowski J."/>
            <person name="Heide L."/>
            <person name="Apel A.K."/>
        </authorList>
    </citation>
    <scope>NUCLEOTIDE SEQUENCE [LARGE SCALE GENOMIC DNA]</scope>
    <source>
        <strain evidence="4 5">DS 12.976</strain>
    </source>
</reference>
<dbReference type="InterPro" id="IPR036188">
    <property type="entry name" value="FAD/NAD-bd_sf"/>
</dbReference>
<dbReference type="RefSeq" id="WP_023547390.1">
    <property type="nucleotide sequence ID" value="NZ_CM002285.1"/>
</dbReference>
<evidence type="ECO:0000313" key="5">
    <source>
        <dbReference type="Proteomes" id="UP000017984"/>
    </source>
</evidence>
<dbReference type="Gene3D" id="3.50.50.60">
    <property type="entry name" value="FAD/NAD(P)-binding domain"/>
    <property type="match status" value="1"/>
</dbReference>
<dbReference type="Proteomes" id="UP000017984">
    <property type="component" value="Chromosome"/>
</dbReference>
<accession>V6KI43</accession>
<keyword evidence="1" id="KW-0560">Oxidoreductase</keyword>
<dbReference type="PATRIC" id="fig|1352936.5.peg.3601"/>
<organism evidence="4 5">
    <name type="scientific">Streptomyces roseochromogenus subsp. oscitans DS 12.976</name>
    <dbReference type="NCBI Taxonomy" id="1352936"/>
    <lineage>
        <taxon>Bacteria</taxon>
        <taxon>Bacillati</taxon>
        <taxon>Actinomycetota</taxon>
        <taxon>Actinomycetes</taxon>
        <taxon>Kitasatosporales</taxon>
        <taxon>Streptomycetaceae</taxon>
        <taxon>Streptomyces</taxon>
    </lineage>
</organism>
<dbReference type="STRING" id="1352936.M878_17135"/>
<gene>
    <name evidence="4" type="ORF">M878_17135</name>
</gene>
<proteinExistence type="inferred from homology"/>
<dbReference type="InterPro" id="IPR050816">
    <property type="entry name" value="Flavin-dep_Halogenase_NPB"/>
</dbReference>
<dbReference type="OrthoDB" id="103324at2"/>
<comment type="caution">
    <text evidence="4">The sequence shown here is derived from an EMBL/GenBank/DDBJ whole genome shotgun (WGS) entry which is preliminary data.</text>
</comment>
<dbReference type="EMBL" id="AWQX01000150">
    <property type="protein sequence ID" value="EST31121.1"/>
    <property type="molecule type" value="Genomic_DNA"/>
</dbReference>
<comment type="similarity">
    <text evidence="2">Belongs to the flavin-dependent halogenase family. Bacterial tryptophan halogenase subfamily.</text>
</comment>
<evidence type="ECO:0000256" key="1">
    <source>
        <dbReference type="ARBA" id="ARBA00023002"/>
    </source>
</evidence>
<feature type="domain" description="FAD-binding" evidence="3">
    <location>
        <begin position="8"/>
        <end position="344"/>
    </location>
</feature>
<dbReference type="AlphaFoldDB" id="V6KI43"/>
<evidence type="ECO:0000259" key="3">
    <source>
        <dbReference type="Pfam" id="PF01494"/>
    </source>
</evidence>
<dbReference type="GO" id="GO:0016491">
    <property type="term" value="F:oxidoreductase activity"/>
    <property type="evidence" value="ECO:0007669"/>
    <property type="project" value="UniProtKB-KW"/>
</dbReference>
<keyword evidence="5" id="KW-1185">Reference proteome</keyword>
<dbReference type="PANTHER" id="PTHR43747">
    <property type="entry name" value="FAD-BINDING PROTEIN"/>
    <property type="match status" value="1"/>
</dbReference>
<dbReference type="PANTHER" id="PTHR43747:SF5">
    <property type="entry name" value="FAD-BINDING DOMAIN-CONTAINING PROTEIN"/>
    <property type="match status" value="1"/>
</dbReference>
<dbReference type="HOGENOM" id="CLU_024648_4_0_11"/>
<evidence type="ECO:0000313" key="4">
    <source>
        <dbReference type="EMBL" id="EST31121.1"/>
    </source>
</evidence>
<dbReference type="GO" id="GO:0071949">
    <property type="term" value="F:FAD binding"/>
    <property type="evidence" value="ECO:0007669"/>
    <property type="project" value="InterPro"/>
</dbReference>
<dbReference type="PRINTS" id="PR00420">
    <property type="entry name" value="RNGMNOXGNASE"/>
</dbReference>
<sequence>MSVTSHHDVLVLGSGPGASVLATVLARAGSDVLVVGEDTHPRYRQGETSTPFLSWLLRLLSARYDVPEFAHLAAYDTAREQVSRRVGVERSIGFAQGGRERRTALPRAAAGALLYRQDVDAHLFHTAALHGARVRQQAKVVKAEVTADQVLVTTARGETFSARFLVDASGRDSAALAALGAEVREGAAADGPRTRTVHTHLIETGLPAADGTTHHLFDGGWLTVTPFTGGGVNPVTGVRFTVDADRFEQDEDPEREFRALLERVPELRPGRIAPVQPWHSTGVQQYAREQRAGDRWFALGASAGFTDPFLAGELVHELQVVNALAWRLIKALAADDLRGTYFAEVAALDERLRSAQATLVADFLGAGADPARLDRFVERWELAGFYATLRLRDAVVSLPGSDGPALAYEGLVPDDDLETLRKVTPPAFRSGMTALREPGRGLTAVGRLRAAARTSPSPEIQRLLLAATPDLVRGRL</sequence>
<name>V6KI43_STRRC</name>
<dbReference type="SUPFAM" id="SSF51905">
    <property type="entry name" value="FAD/NAD(P)-binding domain"/>
    <property type="match status" value="1"/>
</dbReference>
<evidence type="ECO:0000256" key="2">
    <source>
        <dbReference type="ARBA" id="ARBA00038396"/>
    </source>
</evidence>
<dbReference type="InterPro" id="IPR002938">
    <property type="entry name" value="FAD-bd"/>
</dbReference>
<protein>
    <recommendedName>
        <fullName evidence="3">FAD-binding domain-containing protein</fullName>
    </recommendedName>
</protein>
<dbReference type="Pfam" id="PF01494">
    <property type="entry name" value="FAD_binding_3"/>
    <property type="match status" value="1"/>
</dbReference>